<reference evidence="2" key="1">
    <citation type="submission" date="2020-12" db="EMBL/GenBank/DDBJ databases">
        <title>WGS assembly of Carya illinoinensis cv. Pawnee.</title>
        <authorList>
            <person name="Platts A."/>
            <person name="Shu S."/>
            <person name="Wright S."/>
            <person name="Barry K."/>
            <person name="Edger P."/>
            <person name="Pires J.C."/>
            <person name="Schmutz J."/>
        </authorList>
    </citation>
    <scope>NUCLEOTIDE SEQUENCE</scope>
    <source>
        <tissue evidence="2">Leaf</tissue>
    </source>
</reference>
<gene>
    <name evidence="2" type="ORF">CIPAW_15G057400</name>
</gene>
<proteinExistence type="predicted"/>
<evidence type="ECO:0000313" key="3">
    <source>
        <dbReference type="Proteomes" id="UP000811609"/>
    </source>
</evidence>
<evidence type="ECO:0000313" key="2">
    <source>
        <dbReference type="EMBL" id="KAG6626554.1"/>
    </source>
</evidence>
<dbReference type="EMBL" id="CM031823">
    <property type="protein sequence ID" value="KAG6626554.1"/>
    <property type="molecule type" value="Genomic_DNA"/>
</dbReference>
<feature type="region of interest" description="Disordered" evidence="1">
    <location>
        <begin position="1"/>
        <end position="20"/>
    </location>
</feature>
<accession>A0A8T1NBU8</accession>
<dbReference type="Proteomes" id="UP000811609">
    <property type="component" value="Chromosome 15"/>
</dbReference>
<protein>
    <submittedName>
        <fullName evidence="2">Uncharacterized protein</fullName>
    </submittedName>
</protein>
<dbReference type="AlphaFoldDB" id="A0A8T1NBU8"/>
<sequence>NSGHVIIGKPAHIPSSNEFHPQCVKNPPTAGCDKINSCGAQPLITSPLPLTLSSNFSSEIHFSSSANLSPDLITQMKGRFDASKPNPSSISCADVERLRLPKQA</sequence>
<keyword evidence="3" id="KW-1185">Reference proteome</keyword>
<name>A0A8T1NBU8_CARIL</name>
<comment type="caution">
    <text evidence="2">The sequence shown here is derived from an EMBL/GenBank/DDBJ whole genome shotgun (WGS) entry which is preliminary data.</text>
</comment>
<evidence type="ECO:0000256" key="1">
    <source>
        <dbReference type="SAM" id="MobiDB-lite"/>
    </source>
</evidence>
<feature type="non-terminal residue" evidence="2">
    <location>
        <position position="1"/>
    </location>
</feature>
<organism evidence="2 3">
    <name type="scientific">Carya illinoinensis</name>
    <name type="common">Pecan</name>
    <dbReference type="NCBI Taxonomy" id="32201"/>
    <lineage>
        <taxon>Eukaryota</taxon>
        <taxon>Viridiplantae</taxon>
        <taxon>Streptophyta</taxon>
        <taxon>Embryophyta</taxon>
        <taxon>Tracheophyta</taxon>
        <taxon>Spermatophyta</taxon>
        <taxon>Magnoliopsida</taxon>
        <taxon>eudicotyledons</taxon>
        <taxon>Gunneridae</taxon>
        <taxon>Pentapetalae</taxon>
        <taxon>rosids</taxon>
        <taxon>fabids</taxon>
        <taxon>Fagales</taxon>
        <taxon>Juglandaceae</taxon>
        <taxon>Carya</taxon>
    </lineage>
</organism>